<evidence type="ECO:0000313" key="2">
    <source>
        <dbReference type="Proteomes" id="UP001151699"/>
    </source>
</evidence>
<dbReference type="AlphaFoldDB" id="A0A9Q0N0P7"/>
<organism evidence="1 2">
    <name type="scientific">Pseudolycoriella hygida</name>
    <dbReference type="NCBI Taxonomy" id="35572"/>
    <lineage>
        <taxon>Eukaryota</taxon>
        <taxon>Metazoa</taxon>
        <taxon>Ecdysozoa</taxon>
        <taxon>Arthropoda</taxon>
        <taxon>Hexapoda</taxon>
        <taxon>Insecta</taxon>
        <taxon>Pterygota</taxon>
        <taxon>Neoptera</taxon>
        <taxon>Endopterygota</taxon>
        <taxon>Diptera</taxon>
        <taxon>Nematocera</taxon>
        <taxon>Sciaroidea</taxon>
        <taxon>Sciaridae</taxon>
        <taxon>Pseudolycoriella</taxon>
    </lineage>
</organism>
<protein>
    <submittedName>
        <fullName evidence="1">Uncharacterized protein</fullName>
    </submittedName>
</protein>
<reference evidence="1" key="1">
    <citation type="submission" date="2022-07" db="EMBL/GenBank/DDBJ databases">
        <authorList>
            <person name="Trinca V."/>
            <person name="Uliana J.V.C."/>
            <person name="Torres T.T."/>
            <person name="Ward R.J."/>
            <person name="Monesi N."/>
        </authorList>
    </citation>
    <scope>NUCLEOTIDE SEQUENCE</scope>
    <source>
        <strain evidence="1">HSMRA1968</strain>
        <tissue evidence="1">Whole embryos</tissue>
    </source>
</reference>
<evidence type="ECO:0000313" key="1">
    <source>
        <dbReference type="EMBL" id="KAJ6640746.1"/>
    </source>
</evidence>
<comment type="caution">
    <text evidence="1">The sequence shown here is derived from an EMBL/GenBank/DDBJ whole genome shotgun (WGS) entry which is preliminary data.</text>
</comment>
<dbReference type="Proteomes" id="UP001151699">
    <property type="component" value="Chromosome B"/>
</dbReference>
<sequence length="40" mass="4782">MLTCHGFHQLLTDVFFRRVVDDMLWFTESFHRQHSNATTG</sequence>
<accession>A0A9Q0N0P7</accession>
<gene>
    <name evidence="1" type="ORF">Bhyg_05678</name>
</gene>
<name>A0A9Q0N0P7_9DIPT</name>
<proteinExistence type="predicted"/>
<keyword evidence="2" id="KW-1185">Reference proteome</keyword>
<dbReference type="EMBL" id="WJQU01000002">
    <property type="protein sequence ID" value="KAJ6640746.1"/>
    <property type="molecule type" value="Genomic_DNA"/>
</dbReference>